<name>A0A098AW95_DESHA</name>
<dbReference type="InterPro" id="IPR014710">
    <property type="entry name" value="RmlC-like_jellyroll"/>
</dbReference>
<reference evidence="3 4" key="2">
    <citation type="submission" date="2015-12" db="EMBL/GenBank/DDBJ databases">
        <title>Draft Genome Sequence of Desulfitobacterium hafniense Strain DH, a Sulfate-reducing Bacterium Isolated from Paddy Soils.</title>
        <authorList>
            <person name="Bao P."/>
            <person name="Zhang X."/>
            <person name="Li G."/>
        </authorList>
    </citation>
    <scope>NUCLEOTIDE SEQUENCE [LARGE SCALE GENOMIC DNA]</scope>
    <source>
        <strain evidence="3 4">DH</strain>
    </source>
</reference>
<dbReference type="RefSeq" id="WP_005814045.1">
    <property type="nucleotide sequence ID" value="NZ_CABKQQ010000051.1"/>
</dbReference>
<accession>A0A098AW95</accession>
<dbReference type="OrthoDB" id="9782503at2"/>
<evidence type="ECO:0000313" key="3">
    <source>
        <dbReference type="EMBL" id="KTE90332.1"/>
    </source>
</evidence>
<dbReference type="Pfam" id="PF07883">
    <property type="entry name" value="Cupin_2"/>
    <property type="match status" value="1"/>
</dbReference>
<dbReference type="EMBL" id="LOCK01000039">
    <property type="protein sequence ID" value="KTE90332.1"/>
    <property type="molecule type" value="Genomic_DNA"/>
</dbReference>
<gene>
    <name evidence="3" type="ORF">AT727_06985</name>
    <name evidence="2" type="ORF">DPCES_1007</name>
</gene>
<organism evidence="2">
    <name type="scientific">Desulfitobacterium hafniense</name>
    <name type="common">Desulfitobacterium frappieri</name>
    <dbReference type="NCBI Taxonomy" id="49338"/>
    <lineage>
        <taxon>Bacteria</taxon>
        <taxon>Bacillati</taxon>
        <taxon>Bacillota</taxon>
        <taxon>Clostridia</taxon>
        <taxon>Eubacteriales</taxon>
        <taxon>Desulfitobacteriaceae</taxon>
        <taxon>Desulfitobacterium</taxon>
    </lineage>
</organism>
<proteinExistence type="predicted"/>
<dbReference type="AlphaFoldDB" id="A0A098AW95"/>
<dbReference type="OMA" id="EEVIYIM"/>
<dbReference type="Gene3D" id="2.60.120.10">
    <property type="entry name" value="Jelly Rolls"/>
    <property type="match status" value="1"/>
</dbReference>
<dbReference type="InterPro" id="IPR052538">
    <property type="entry name" value="Flavonoid_dioxygenase-like"/>
</dbReference>
<dbReference type="Proteomes" id="UP000054623">
    <property type="component" value="Unassembled WGS sequence"/>
</dbReference>
<sequence length="118" mass="13257">MFTLVNINEAKFQQATGRRIAELVSAAVTGTEGVTCRVVEVLPEHQGGARQPHTHCDVEEVIFVLEGQGKIWVEEQEKDILKDDLIVVPMETEHRIINPGGQRLRLLCFFPKARVEVP</sequence>
<dbReference type="EMBL" id="LK996017">
    <property type="protein sequence ID" value="CDX00894.1"/>
    <property type="molecule type" value="Genomic_DNA"/>
</dbReference>
<evidence type="ECO:0000313" key="2">
    <source>
        <dbReference type="EMBL" id="CDX00894.1"/>
    </source>
</evidence>
<protein>
    <submittedName>
        <fullName evidence="2 3">Cupin</fullName>
    </submittedName>
</protein>
<evidence type="ECO:0000259" key="1">
    <source>
        <dbReference type="Pfam" id="PF07883"/>
    </source>
</evidence>
<dbReference type="PANTHER" id="PTHR43346">
    <property type="entry name" value="LIGAND BINDING DOMAIN PROTEIN, PUTATIVE (AFU_ORTHOLOGUE AFUA_6G14370)-RELATED"/>
    <property type="match status" value="1"/>
</dbReference>
<dbReference type="PANTHER" id="PTHR43346:SF1">
    <property type="entry name" value="QUERCETIN 2,3-DIOXYGENASE-RELATED"/>
    <property type="match status" value="1"/>
</dbReference>
<reference evidence="2" key="1">
    <citation type="submission" date="2014-07" db="EMBL/GenBank/DDBJ databases">
        <authorList>
            <person name="Hornung V.Bastian."/>
        </authorList>
    </citation>
    <scope>NUCLEOTIDE SEQUENCE</scope>
    <source>
        <strain evidence="2">PCE-S</strain>
    </source>
</reference>
<feature type="domain" description="Cupin type-2" evidence="1">
    <location>
        <begin position="46"/>
        <end position="110"/>
    </location>
</feature>
<dbReference type="InterPro" id="IPR013096">
    <property type="entry name" value="Cupin_2"/>
</dbReference>
<dbReference type="SUPFAM" id="SSF51182">
    <property type="entry name" value="RmlC-like cupins"/>
    <property type="match status" value="1"/>
</dbReference>
<dbReference type="InterPro" id="IPR011051">
    <property type="entry name" value="RmlC_Cupin_sf"/>
</dbReference>
<dbReference type="PATRIC" id="fig|49338.4.peg.1090"/>
<evidence type="ECO:0000313" key="4">
    <source>
        <dbReference type="Proteomes" id="UP000054623"/>
    </source>
</evidence>